<dbReference type="Gene3D" id="3.90.79.10">
    <property type="entry name" value="Nucleoside Triphosphate Pyrophosphohydrolase"/>
    <property type="match status" value="1"/>
</dbReference>
<comment type="cofactor">
    <cofactor evidence="1">
        <name>Mg(2+)</name>
        <dbReference type="ChEBI" id="CHEBI:18420"/>
    </cofactor>
</comment>
<dbReference type="STRING" id="1859473.BG261_01230"/>
<proteinExistence type="predicted"/>
<gene>
    <name evidence="4" type="ORF">BG261_01230</name>
</gene>
<feature type="domain" description="Nudix hydrolase" evidence="3">
    <location>
        <begin position="7"/>
        <end position="146"/>
    </location>
</feature>
<evidence type="ECO:0000313" key="4">
    <source>
        <dbReference type="EMBL" id="OFI50527.1"/>
    </source>
</evidence>
<dbReference type="Proteomes" id="UP000178622">
    <property type="component" value="Unassembled WGS sequence"/>
</dbReference>
<organism evidence="4 5">
    <name type="scientific">Floricoccus tropicus</name>
    <dbReference type="NCBI Taxonomy" id="1859473"/>
    <lineage>
        <taxon>Bacteria</taxon>
        <taxon>Bacillati</taxon>
        <taxon>Bacillota</taxon>
        <taxon>Bacilli</taxon>
        <taxon>Lactobacillales</taxon>
        <taxon>Streptococcaceae</taxon>
        <taxon>Floricoccus</taxon>
    </lineage>
</organism>
<evidence type="ECO:0000259" key="3">
    <source>
        <dbReference type="PROSITE" id="PS51462"/>
    </source>
</evidence>
<dbReference type="CDD" id="cd04688">
    <property type="entry name" value="NUDIX_Hydrolase"/>
    <property type="match status" value="1"/>
</dbReference>
<dbReference type="PROSITE" id="PS51462">
    <property type="entry name" value="NUDIX"/>
    <property type="match status" value="1"/>
</dbReference>
<dbReference type="GO" id="GO:0016787">
    <property type="term" value="F:hydrolase activity"/>
    <property type="evidence" value="ECO:0007669"/>
    <property type="project" value="UniProtKB-KW"/>
</dbReference>
<dbReference type="OrthoDB" id="9008185at2"/>
<dbReference type="Pfam" id="PF00293">
    <property type="entry name" value="NUDIX"/>
    <property type="match status" value="1"/>
</dbReference>
<keyword evidence="5" id="KW-1185">Reference proteome</keyword>
<sequence length="158" mass="18456">MLRDDISFELDSSIISWRTAALINDGKRILLQRKINDASLAPIGGRVKVGETFEKALRREIKEEINLNLKIDRLLFVIENFAVIDSKRYQEISFIYNIIIDNKEFKYYQDMFVIDGIEFVWVKISDLYSNKISLKPEILNTLTNLFPNDIVHLINNDS</sequence>
<name>A0A1E8GQN2_9LACT</name>
<keyword evidence="2" id="KW-0378">Hydrolase</keyword>
<dbReference type="RefSeq" id="WP_070791366.1">
    <property type="nucleotide sequence ID" value="NZ_MKIR01000001.1"/>
</dbReference>
<dbReference type="InterPro" id="IPR020084">
    <property type="entry name" value="NUDIX_hydrolase_CS"/>
</dbReference>
<dbReference type="PROSITE" id="PS00893">
    <property type="entry name" value="NUDIX_BOX"/>
    <property type="match status" value="1"/>
</dbReference>
<evidence type="ECO:0000256" key="2">
    <source>
        <dbReference type="ARBA" id="ARBA00022801"/>
    </source>
</evidence>
<dbReference type="EMBL" id="MKIR01000001">
    <property type="protein sequence ID" value="OFI50527.1"/>
    <property type="molecule type" value="Genomic_DNA"/>
</dbReference>
<accession>A0A1E8GQN2</accession>
<dbReference type="InterPro" id="IPR015797">
    <property type="entry name" value="NUDIX_hydrolase-like_dom_sf"/>
</dbReference>
<dbReference type="InterPro" id="IPR000086">
    <property type="entry name" value="NUDIX_hydrolase_dom"/>
</dbReference>
<dbReference type="PANTHER" id="PTHR43046">
    <property type="entry name" value="GDP-MANNOSE MANNOSYL HYDROLASE"/>
    <property type="match status" value="1"/>
</dbReference>
<evidence type="ECO:0000256" key="1">
    <source>
        <dbReference type="ARBA" id="ARBA00001946"/>
    </source>
</evidence>
<dbReference type="SUPFAM" id="SSF55811">
    <property type="entry name" value="Nudix"/>
    <property type="match status" value="1"/>
</dbReference>
<protein>
    <recommendedName>
        <fullName evidence="3">Nudix hydrolase domain-containing protein</fullName>
    </recommendedName>
</protein>
<dbReference type="AlphaFoldDB" id="A0A1E8GQN2"/>
<dbReference type="PANTHER" id="PTHR43046:SF14">
    <property type="entry name" value="MUTT_NUDIX FAMILY PROTEIN"/>
    <property type="match status" value="1"/>
</dbReference>
<comment type="caution">
    <text evidence="4">The sequence shown here is derived from an EMBL/GenBank/DDBJ whole genome shotgun (WGS) entry which is preliminary data.</text>
</comment>
<reference evidence="5" key="1">
    <citation type="submission" date="2016-09" db="EMBL/GenBank/DDBJ databases">
        <title>Draft genome sequence of a novel species of the family Streptococcaceae isolated from flowers.</title>
        <authorList>
            <person name="Chuah L.-O."/>
            <person name="Yap K.-P."/>
            <person name="Thong K.L."/>
            <person name="Liong M.T."/>
            <person name="Ahmad R."/>
            <person name="Rusul G."/>
        </authorList>
    </citation>
    <scope>NUCLEOTIDE SEQUENCE [LARGE SCALE GENOMIC DNA]</scope>
    <source>
        <strain evidence="5">DF1</strain>
    </source>
</reference>
<evidence type="ECO:0000313" key="5">
    <source>
        <dbReference type="Proteomes" id="UP000178622"/>
    </source>
</evidence>